<feature type="domain" description="DCUN1" evidence="3">
    <location>
        <begin position="37"/>
        <end position="228"/>
    </location>
</feature>
<dbReference type="Pfam" id="PF03556">
    <property type="entry name" value="Cullin_binding"/>
    <property type="match status" value="1"/>
</dbReference>
<dbReference type="FunFam" id="1.10.238.10:FF:000162">
    <property type="entry name" value="Defective in cullin neddylation protein"/>
    <property type="match status" value="1"/>
</dbReference>
<dbReference type="PROSITE" id="PS51229">
    <property type="entry name" value="DCUN1"/>
    <property type="match status" value="1"/>
</dbReference>
<gene>
    <name evidence="4" type="ORF">B456_006G107200</name>
</gene>
<dbReference type="GO" id="GO:0045116">
    <property type="term" value="P:protein neddylation"/>
    <property type="evidence" value="ECO:0007669"/>
    <property type="project" value="TreeGrafter"/>
</dbReference>
<dbReference type="EMBL" id="CM001745">
    <property type="protein sequence ID" value="KJB35266.1"/>
    <property type="molecule type" value="Genomic_DNA"/>
</dbReference>
<dbReference type="InterPro" id="IPR005176">
    <property type="entry name" value="PONY_dom"/>
</dbReference>
<dbReference type="SUPFAM" id="SSF47473">
    <property type="entry name" value="EF-hand"/>
    <property type="match status" value="1"/>
</dbReference>
<dbReference type="InterPro" id="IPR011992">
    <property type="entry name" value="EF-hand-dom_pair"/>
</dbReference>
<comment type="function">
    <text evidence="1">Neddylation of cullins play an essential role in the regulation of SCF-type complexes activity.</text>
</comment>
<dbReference type="GO" id="GO:0097602">
    <property type="term" value="F:cullin family protein binding"/>
    <property type="evidence" value="ECO:0007669"/>
    <property type="project" value="TreeGrafter"/>
</dbReference>
<dbReference type="STRING" id="29730.A0A0D2S0J1"/>
<feature type="region of interest" description="Disordered" evidence="2">
    <location>
        <begin position="1"/>
        <end position="24"/>
    </location>
</feature>
<dbReference type="eggNOG" id="KOG3077">
    <property type="taxonomic scope" value="Eukaryota"/>
</dbReference>
<dbReference type="InterPro" id="IPR014764">
    <property type="entry name" value="DCN-prot"/>
</dbReference>
<dbReference type="InterPro" id="IPR042460">
    <property type="entry name" value="DCN1-like_PONY"/>
</dbReference>
<dbReference type="Proteomes" id="UP000032304">
    <property type="component" value="Chromosome 6"/>
</dbReference>
<dbReference type="GO" id="GO:0032182">
    <property type="term" value="F:ubiquitin-like protein binding"/>
    <property type="evidence" value="ECO:0007669"/>
    <property type="project" value="TreeGrafter"/>
</dbReference>
<dbReference type="Gene3D" id="1.10.238.200">
    <property type="entry name" value="Cullin, PONY binding domain"/>
    <property type="match status" value="1"/>
</dbReference>
<accession>A0A0D2S0J1</accession>
<evidence type="ECO:0000313" key="4">
    <source>
        <dbReference type="EMBL" id="KJB35266.1"/>
    </source>
</evidence>
<name>A0A0D2S0J1_GOSRA</name>
<dbReference type="GO" id="GO:0031624">
    <property type="term" value="F:ubiquitin conjugating enzyme binding"/>
    <property type="evidence" value="ECO:0007669"/>
    <property type="project" value="TreeGrafter"/>
</dbReference>
<organism evidence="4 5">
    <name type="scientific">Gossypium raimondii</name>
    <name type="common">Peruvian cotton</name>
    <name type="synonym">Gossypium klotzschianum subsp. raimondii</name>
    <dbReference type="NCBI Taxonomy" id="29730"/>
    <lineage>
        <taxon>Eukaryota</taxon>
        <taxon>Viridiplantae</taxon>
        <taxon>Streptophyta</taxon>
        <taxon>Embryophyta</taxon>
        <taxon>Tracheophyta</taxon>
        <taxon>Spermatophyta</taxon>
        <taxon>Magnoliopsida</taxon>
        <taxon>eudicotyledons</taxon>
        <taxon>Gunneridae</taxon>
        <taxon>Pentapetalae</taxon>
        <taxon>rosids</taxon>
        <taxon>malvids</taxon>
        <taxon>Malvales</taxon>
        <taxon>Malvaceae</taxon>
        <taxon>Malvoideae</taxon>
        <taxon>Gossypium</taxon>
    </lineage>
</organism>
<sequence>MMRRSASKKAGQPNSTNSINFSPSDLFRTASSRASSKEMERIDNLFHSYANTSLGMIDPEGIETLCSDMEVDHTDVRILMLAWKMKAEKQGYFTLEEWRRGMKALRADTVSKLRKALPELEKEVKRPSNFEDFYSYSFCYCLTEEKQKSIDIESICQLLDLVLGSHFRAQVDYFIEYLKIQSDYKVINMDQWMGFFRFCNEVPQSLSLSWNFLFCYPCVDVPLFKKENIGEVNSSVHFLRYAHTDITL</sequence>
<evidence type="ECO:0000256" key="2">
    <source>
        <dbReference type="SAM" id="MobiDB-lite"/>
    </source>
</evidence>
<dbReference type="PANTHER" id="PTHR12281">
    <property type="entry name" value="RP42 RELATED"/>
    <property type="match status" value="1"/>
</dbReference>
<evidence type="ECO:0000256" key="1">
    <source>
        <dbReference type="RuleBase" id="RU410713"/>
    </source>
</evidence>
<dbReference type="PANTHER" id="PTHR12281:SF12">
    <property type="entry name" value="DEFECTIVE IN CULLIN NEDDYLATION PROTEIN"/>
    <property type="match status" value="1"/>
</dbReference>
<evidence type="ECO:0000313" key="5">
    <source>
        <dbReference type="Proteomes" id="UP000032304"/>
    </source>
</evidence>
<protein>
    <recommendedName>
        <fullName evidence="1">Defective in cullin neddylation protein</fullName>
    </recommendedName>
</protein>
<dbReference type="Gramene" id="KJB35266">
    <property type="protein sequence ID" value="KJB35266"/>
    <property type="gene ID" value="B456_006G107200"/>
</dbReference>
<proteinExistence type="predicted"/>
<dbReference type="Gene3D" id="1.10.238.10">
    <property type="entry name" value="EF-hand"/>
    <property type="match status" value="1"/>
</dbReference>
<reference evidence="4 5" key="1">
    <citation type="journal article" date="2012" name="Nature">
        <title>Repeated polyploidization of Gossypium genomes and the evolution of spinnable cotton fibres.</title>
        <authorList>
            <person name="Paterson A.H."/>
            <person name="Wendel J.F."/>
            <person name="Gundlach H."/>
            <person name="Guo H."/>
            <person name="Jenkins J."/>
            <person name="Jin D."/>
            <person name="Llewellyn D."/>
            <person name="Showmaker K.C."/>
            <person name="Shu S."/>
            <person name="Udall J."/>
            <person name="Yoo M.J."/>
            <person name="Byers R."/>
            <person name="Chen W."/>
            <person name="Doron-Faigenboim A."/>
            <person name="Duke M.V."/>
            <person name="Gong L."/>
            <person name="Grimwood J."/>
            <person name="Grover C."/>
            <person name="Grupp K."/>
            <person name="Hu G."/>
            <person name="Lee T.H."/>
            <person name="Li J."/>
            <person name="Lin L."/>
            <person name="Liu T."/>
            <person name="Marler B.S."/>
            <person name="Page J.T."/>
            <person name="Roberts A.W."/>
            <person name="Romanel E."/>
            <person name="Sanders W.S."/>
            <person name="Szadkowski E."/>
            <person name="Tan X."/>
            <person name="Tang H."/>
            <person name="Xu C."/>
            <person name="Wang J."/>
            <person name="Wang Z."/>
            <person name="Zhang D."/>
            <person name="Zhang L."/>
            <person name="Ashrafi H."/>
            <person name="Bedon F."/>
            <person name="Bowers J.E."/>
            <person name="Brubaker C.L."/>
            <person name="Chee P.W."/>
            <person name="Das S."/>
            <person name="Gingle A.R."/>
            <person name="Haigler C.H."/>
            <person name="Harker D."/>
            <person name="Hoffmann L.V."/>
            <person name="Hovav R."/>
            <person name="Jones D.C."/>
            <person name="Lemke C."/>
            <person name="Mansoor S."/>
            <person name="ur Rahman M."/>
            <person name="Rainville L.N."/>
            <person name="Rambani A."/>
            <person name="Reddy U.K."/>
            <person name="Rong J.K."/>
            <person name="Saranga Y."/>
            <person name="Scheffler B.E."/>
            <person name="Scheffler J.A."/>
            <person name="Stelly D.M."/>
            <person name="Triplett B.A."/>
            <person name="Van Deynze A."/>
            <person name="Vaslin M.F."/>
            <person name="Waghmare V.N."/>
            <person name="Walford S.A."/>
            <person name="Wright R.J."/>
            <person name="Zaki E.A."/>
            <person name="Zhang T."/>
            <person name="Dennis E.S."/>
            <person name="Mayer K.F."/>
            <person name="Peterson D.G."/>
            <person name="Rokhsar D.S."/>
            <person name="Wang X."/>
            <person name="Schmutz J."/>
        </authorList>
    </citation>
    <scope>NUCLEOTIDE SEQUENCE [LARGE SCALE GENOMIC DNA]</scope>
</reference>
<evidence type="ECO:0000259" key="3">
    <source>
        <dbReference type="PROSITE" id="PS51229"/>
    </source>
</evidence>
<dbReference type="AlphaFoldDB" id="A0A0D2S0J1"/>
<keyword evidence="5" id="KW-1185">Reference proteome</keyword>
<feature type="compositionally biased region" description="Polar residues" evidence="2">
    <location>
        <begin position="12"/>
        <end position="24"/>
    </location>
</feature>
<dbReference type="GO" id="GO:0000151">
    <property type="term" value="C:ubiquitin ligase complex"/>
    <property type="evidence" value="ECO:0007669"/>
    <property type="project" value="TreeGrafter"/>
</dbReference>